<dbReference type="Proteomes" id="UP001056778">
    <property type="component" value="Chromosome 1"/>
</dbReference>
<proteinExistence type="predicted"/>
<comment type="caution">
    <text evidence="1">The sequence shown here is derived from an EMBL/GenBank/DDBJ whole genome shotgun (WGS) entry which is preliminary data.</text>
</comment>
<keyword evidence="2" id="KW-1185">Reference proteome</keyword>
<gene>
    <name evidence="1" type="ORF">MML48_1g16472</name>
</gene>
<protein>
    <submittedName>
        <fullName evidence="1">Nucleoside diphosphate kinase-like domain superfamily</fullName>
    </submittedName>
</protein>
<organism evidence="1 2">
    <name type="scientific">Holotrichia oblita</name>
    <name type="common">Chafer beetle</name>
    <dbReference type="NCBI Taxonomy" id="644536"/>
    <lineage>
        <taxon>Eukaryota</taxon>
        <taxon>Metazoa</taxon>
        <taxon>Ecdysozoa</taxon>
        <taxon>Arthropoda</taxon>
        <taxon>Hexapoda</taxon>
        <taxon>Insecta</taxon>
        <taxon>Pterygota</taxon>
        <taxon>Neoptera</taxon>
        <taxon>Endopterygota</taxon>
        <taxon>Coleoptera</taxon>
        <taxon>Polyphaga</taxon>
        <taxon>Scarabaeiformia</taxon>
        <taxon>Scarabaeidae</taxon>
        <taxon>Melolonthinae</taxon>
        <taxon>Holotrichia</taxon>
    </lineage>
</organism>
<sequence>MKLSVANEDQINKLYHLGPCIAMVWEGPSAVVITRKMKDMMKNVVHVADTIEESLKEIKLWFIEEEIVNYKLSIEDWVRI</sequence>
<name>A0ACB9TY76_HOLOL</name>
<accession>A0ACB9TY76</accession>
<evidence type="ECO:0000313" key="2">
    <source>
        <dbReference type="Proteomes" id="UP001056778"/>
    </source>
</evidence>
<reference evidence="1" key="1">
    <citation type="submission" date="2022-04" db="EMBL/GenBank/DDBJ databases">
        <title>Chromosome-scale genome assembly of Holotrichia oblita Faldermann.</title>
        <authorList>
            <person name="Rongchong L."/>
        </authorList>
    </citation>
    <scope>NUCLEOTIDE SEQUENCE</scope>
    <source>
        <strain evidence="1">81SQS9</strain>
    </source>
</reference>
<dbReference type="EMBL" id="CM043015">
    <property type="protein sequence ID" value="KAI4471688.1"/>
    <property type="molecule type" value="Genomic_DNA"/>
</dbReference>
<evidence type="ECO:0000313" key="1">
    <source>
        <dbReference type="EMBL" id="KAI4471688.1"/>
    </source>
</evidence>